<evidence type="ECO:0000313" key="4">
    <source>
        <dbReference type="Proteomes" id="UP000548787"/>
    </source>
</evidence>
<dbReference type="SMART" id="SM00710">
    <property type="entry name" value="PbH1"/>
    <property type="match status" value="5"/>
</dbReference>
<sequence length="1259" mass="139831">MRERKNIEEDEQMAIQEMMELKSGTEYKEIEATKNQQVWSTRIRSLEMTGEEVCIEVLPGKYYVKGALRLISKITIQTTMDVTLNANKEKAIFVFGAETNGEAGFTNLPTSQNPNYLHDVYLQDIRLEFLTVEEGGKTGLMLSYTEPNFLTSPSLLSITGPYVENYIPYRGTRNITVRNVEVDGKNAGKNGFNFGGIDNLRVINCDIKNIGYLSGISIEFCRDVILDGNQVTNTGRAGIQIYRGNEKVSVTNNKVADWMQRYGVYHYYSVNKPDNSTEMFDGGIDSYGPNNTELVIAGNHVTVGWDETSRANHVAPKENPCNPKIIELHGDIAVNPIDNETGKRRALPTTPHTLYLPYRLSGANNVRFQGNTAQVRSVHIFGFLFVAQREVYSNKTDIVIGEVSDVVVTENMLELEGEIRLPLRAITVKKRNNVENNDDGTSGHATRGIGLEILDNDFHIKGIINGSGQTGVVSSFPKQPRFMTIRLGKERGKLVLSEEVLLHNNRINHQPLQGYYYNNWAKPDKLLVASPENIGDTVIKHVAVNNNRLTTHMEGMAFETVLDERIEVLHKSLFVEQVIYDDVTPSPLYQSQCFLPICTVELHKGNVKIDEATVDNQGAFLFLNMAQKVAEKTATYSFVGKDIRGNQVEQVAMTLLSEVAITMDADYTIHDTQMTGTYGREIYTIKLQKAGMIKNATLDGMGRYTLSVEDLLISPGDILELIGLDRQGVERYRLPVRVLEAPLDYTLTGSDYTLGTDRMTGTFGRDIRVVSAVIRDTEIPVTITGRNTFEITGLVAQNIRWEDMFVLRGTGVGGEICQETVVSYLDFSLAVVPYVITYPERTLTGTYGHSVAGISLWIEGKEMLDIPMDGKGNYTLKDTVLLLNSVSKLVEIVGRNEWGQELSRVPVAMSSLFQVTAQEYTIGETVTFAGTHSESVFKVRLWVNGAVAEQALMDGNGNYTVAKASTSIQTANDVVEIVGVNKVYQERVRLLVRVNAPRDYSLTTTAFVMNQSKILTGTFGKDIMAVRLSVNGVNKTSATLGSDGSYRFENAAQMITDATSRVEVQGVDGAFVERKRIPVVVTVWKDYDLKVEAYPVDYPQLLGTFGKDIATVQVWVNGMNKGQATNVANQVGKYSFMEMRKYGIVATSKVDVRGLDVAKKVQVITPVVVKPALQATLTAPVNYKLGTKEITGTCGKDLAYVRFSVNGVIKQQATIDRVTNKYKITYANNFISVTTNKVEIIGLDKGYVEMRRVSIPVIK</sequence>
<protein>
    <submittedName>
        <fullName evidence="3">Right-handed parallel beta-helix repeat-containing protein</fullName>
    </submittedName>
</protein>
<evidence type="ECO:0000259" key="2">
    <source>
        <dbReference type="Pfam" id="PF20622"/>
    </source>
</evidence>
<feature type="domain" description="Bacterial Ig" evidence="2">
    <location>
        <begin position="1180"/>
        <end position="1257"/>
    </location>
</feature>
<dbReference type="Gene3D" id="2.160.20.10">
    <property type="entry name" value="Single-stranded right-handed beta-helix, Pectin lyase-like"/>
    <property type="match status" value="1"/>
</dbReference>
<dbReference type="AlphaFoldDB" id="A0A7W1T8T1"/>
<evidence type="ECO:0000313" key="3">
    <source>
        <dbReference type="EMBL" id="MBA3927537.1"/>
    </source>
</evidence>
<feature type="domain" description="Bacterial Ig" evidence="2">
    <location>
        <begin position="1002"/>
        <end position="1070"/>
    </location>
</feature>
<feature type="domain" description="Right handed beta helix" evidence="1">
    <location>
        <begin position="170"/>
        <end position="271"/>
    </location>
</feature>
<dbReference type="Pfam" id="PF20622">
    <property type="entry name" value="Big_15"/>
    <property type="match status" value="2"/>
</dbReference>
<evidence type="ECO:0000259" key="1">
    <source>
        <dbReference type="Pfam" id="PF13229"/>
    </source>
</evidence>
<name>A0A7W1T8T1_9LIST</name>
<dbReference type="InterPro" id="IPR039448">
    <property type="entry name" value="Beta_helix"/>
</dbReference>
<comment type="caution">
    <text evidence="3">The sequence shown here is derived from an EMBL/GenBank/DDBJ whole genome shotgun (WGS) entry which is preliminary data.</text>
</comment>
<dbReference type="EMBL" id="JABJVM010000020">
    <property type="protein sequence ID" value="MBA3927537.1"/>
    <property type="molecule type" value="Genomic_DNA"/>
</dbReference>
<reference evidence="3 4" key="1">
    <citation type="submission" date="2020-08" db="EMBL/GenBank/DDBJ databases">
        <title>Listeria ohnekaius sp. nov. and Listeria portnoyii sp. nov. isolated from non-agricultural and natural environments.</title>
        <authorList>
            <person name="Weller D."/>
            <person name="Belias A.M."/>
            <person name="Liao J."/>
            <person name="Guo S."/>
            <person name="Orsi R.H."/>
            <person name="Wiedmann M."/>
        </authorList>
    </citation>
    <scope>NUCLEOTIDE SEQUENCE [LARGE SCALE GENOMIC DNA]</scope>
    <source>
        <strain evidence="3 4">FSL W9-0585</strain>
    </source>
</reference>
<dbReference type="InterPro" id="IPR046746">
    <property type="entry name" value="Big_15"/>
</dbReference>
<dbReference type="InterPro" id="IPR012334">
    <property type="entry name" value="Pectin_lyas_fold"/>
</dbReference>
<dbReference type="InterPro" id="IPR006626">
    <property type="entry name" value="PbH1"/>
</dbReference>
<proteinExistence type="predicted"/>
<dbReference type="InterPro" id="IPR011050">
    <property type="entry name" value="Pectin_lyase_fold/virulence"/>
</dbReference>
<accession>A0A7W1T8T1</accession>
<dbReference type="Proteomes" id="UP000548787">
    <property type="component" value="Unassembled WGS sequence"/>
</dbReference>
<dbReference type="Pfam" id="PF13229">
    <property type="entry name" value="Beta_helix"/>
    <property type="match status" value="1"/>
</dbReference>
<organism evidence="3 4">
    <name type="scientific">Listeria rustica</name>
    <dbReference type="NCBI Taxonomy" id="2713503"/>
    <lineage>
        <taxon>Bacteria</taxon>
        <taxon>Bacillati</taxon>
        <taxon>Bacillota</taxon>
        <taxon>Bacilli</taxon>
        <taxon>Bacillales</taxon>
        <taxon>Listeriaceae</taxon>
        <taxon>Listeria</taxon>
    </lineage>
</organism>
<gene>
    <name evidence="3" type="ORF">HPK16_14455</name>
</gene>
<dbReference type="SUPFAM" id="SSF51126">
    <property type="entry name" value="Pectin lyase-like"/>
    <property type="match status" value="1"/>
</dbReference>
<dbReference type="RefSeq" id="WP_181677620.1">
    <property type="nucleotide sequence ID" value="NZ_JABJVM010000020.1"/>
</dbReference>
<keyword evidence="4" id="KW-1185">Reference proteome</keyword>